<dbReference type="InterPro" id="IPR038765">
    <property type="entry name" value="Papain-like_cys_pep_sf"/>
</dbReference>
<dbReference type="InterPro" id="IPR021878">
    <property type="entry name" value="TgpA_N"/>
</dbReference>
<reference evidence="3 4" key="1">
    <citation type="submission" date="2021-03" db="EMBL/GenBank/DDBJ databases">
        <title>Genomic and phenotypic characterization of Chloracidobacterium isolates provides evidence for multiple species.</title>
        <authorList>
            <person name="Saini M.K."/>
            <person name="Costas A.M.G."/>
            <person name="Tank M."/>
            <person name="Bryant D.A."/>
        </authorList>
    </citation>
    <scope>NUCLEOTIDE SEQUENCE [LARGE SCALE GENOMIC DNA]</scope>
    <source>
        <strain evidence="3 4">BV2-C</strain>
    </source>
</reference>
<dbReference type="InterPro" id="IPR025403">
    <property type="entry name" value="TgpA-like_C"/>
</dbReference>
<sequence length="733" mass="83811">MTIEKFFKATSYALVAGGFLTLALTGRVDTVTFILYALALVASWFADRPGSKLQISERVANWCVVGYLPFAYLDFRYLSGSWITPLIHFVLFVSIFKLFQVKRDRDWVFLYLLAVFEMLLAAGLTIDALFLVLLAGFTLTGLAALQAFEVVRTRRNAQPVIRAVTLSYDGQRARKESRPVRYLLAMTFAMAVLIGVLSTPMFFILPRWNTGLLAQSFSEDTAMTGFSDLSISLGSVGSIKTDERTAMRVRVDGPLSPDRHWRGMVMTQFDGREWTRPEAQQRMAIGQRAGKYVLDERRPGPLTTQVFYVEPMTTGALFHSGEPWFAYNIRGLARDAVGTFYRAERGTRLSYTVETSLSEVPAARLRQDPLQYDARTRETFLQLPPAFDTRITQLAREVATAATNGYDQARAIEAYLKTRYVYTLDLQRGSEPDPIVDFLFETRRGHCEYFASAMALMCRSLGLATRLAGGYHLGEYNHVNQTYIVRQADAHAWVEVYFPQTGTWVEFDPTPSVAGARANTADWLAATRRYIEALRMFYIDYVVAYDAQRQRALARDAGSATAQYQTAVQKYVDGYRRYFANWLIVYCGDWLYDLRWYYDLKGKIILGLVVTGTGLLLLGGYLLWRRLRQAPRLLFERWWLGWLVPLMRWRLRHDERQSAVLFYDEMAALLRRAGYRRAAHQTPLEFAHAIGFHEALVITQAYNQARYGPSLAVDMAQVDGALRTLRQRLRRQR</sequence>
<dbReference type="EMBL" id="CP072648">
    <property type="protein sequence ID" value="QUW02651.1"/>
    <property type="molecule type" value="Genomic_DNA"/>
</dbReference>
<accession>A0ABX8B6R1</accession>
<name>A0ABX8B6R1_9BACT</name>
<feature type="transmembrane region" description="Helical" evidence="1">
    <location>
        <begin position="130"/>
        <end position="148"/>
    </location>
</feature>
<feature type="transmembrane region" description="Helical" evidence="1">
    <location>
        <begin position="106"/>
        <end position="124"/>
    </location>
</feature>
<dbReference type="Gene3D" id="3.10.620.30">
    <property type="match status" value="1"/>
</dbReference>
<dbReference type="InterPro" id="IPR002931">
    <property type="entry name" value="Transglutaminase-like"/>
</dbReference>
<feature type="transmembrane region" description="Helical" evidence="1">
    <location>
        <begin position="7"/>
        <end position="24"/>
    </location>
</feature>
<dbReference type="PANTHER" id="PTHR42736">
    <property type="entry name" value="PROTEIN-GLUTAMINE GAMMA-GLUTAMYLTRANSFERASE"/>
    <property type="match status" value="1"/>
</dbReference>
<dbReference type="RefSeq" id="WP_211428542.1">
    <property type="nucleotide sequence ID" value="NZ_CP072648.1"/>
</dbReference>
<feature type="transmembrane region" description="Helical" evidence="1">
    <location>
        <begin position="604"/>
        <end position="624"/>
    </location>
</feature>
<evidence type="ECO:0000313" key="3">
    <source>
        <dbReference type="EMBL" id="QUW02651.1"/>
    </source>
</evidence>
<dbReference type="SUPFAM" id="SSF54001">
    <property type="entry name" value="Cysteine proteinases"/>
    <property type="match status" value="1"/>
</dbReference>
<keyword evidence="1" id="KW-0472">Membrane</keyword>
<feature type="transmembrane region" description="Helical" evidence="1">
    <location>
        <begin position="182"/>
        <end position="205"/>
    </location>
</feature>
<keyword evidence="1" id="KW-1133">Transmembrane helix</keyword>
<dbReference type="SMART" id="SM00460">
    <property type="entry name" value="TGc"/>
    <property type="match status" value="1"/>
</dbReference>
<gene>
    <name evidence="3" type="ORF">J8C06_09930</name>
</gene>
<proteinExistence type="predicted"/>
<feature type="domain" description="Transglutaminase-like" evidence="2">
    <location>
        <begin position="439"/>
        <end position="511"/>
    </location>
</feature>
<dbReference type="PANTHER" id="PTHR42736:SF1">
    <property type="entry name" value="PROTEIN-GLUTAMINE GAMMA-GLUTAMYLTRANSFERASE"/>
    <property type="match status" value="1"/>
</dbReference>
<evidence type="ECO:0000313" key="4">
    <source>
        <dbReference type="Proteomes" id="UP000676506"/>
    </source>
</evidence>
<dbReference type="Pfam" id="PF01841">
    <property type="entry name" value="Transglut_core"/>
    <property type="match status" value="1"/>
</dbReference>
<dbReference type="Proteomes" id="UP000676506">
    <property type="component" value="Chromosome 1"/>
</dbReference>
<evidence type="ECO:0000259" key="2">
    <source>
        <dbReference type="SMART" id="SM00460"/>
    </source>
</evidence>
<evidence type="ECO:0000256" key="1">
    <source>
        <dbReference type="SAM" id="Phobius"/>
    </source>
</evidence>
<keyword evidence="1" id="KW-0812">Transmembrane</keyword>
<keyword evidence="4" id="KW-1185">Reference proteome</keyword>
<organism evidence="3 4">
    <name type="scientific">Chloracidobacterium validum</name>
    <dbReference type="NCBI Taxonomy" id="2821543"/>
    <lineage>
        <taxon>Bacteria</taxon>
        <taxon>Pseudomonadati</taxon>
        <taxon>Acidobacteriota</taxon>
        <taxon>Terriglobia</taxon>
        <taxon>Terriglobales</taxon>
        <taxon>Acidobacteriaceae</taxon>
        <taxon>Chloracidobacterium</taxon>
    </lineage>
</organism>
<feature type="transmembrane region" description="Helical" evidence="1">
    <location>
        <begin position="81"/>
        <end position="99"/>
    </location>
</feature>
<dbReference type="InterPro" id="IPR052901">
    <property type="entry name" value="Bact_TGase-like"/>
</dbReference>
<protein>
    <submittedName>
        <fullName evidence="3">DUF3488 domain-containing protein</fullName>
    </submittedName>
</protein>
<dbReference type="Pfam" id="PF13559">
    <property type="entry name" value="DUF4129"/>
    <property type="match status" value="1"/>
</dbReference>
<dbReference type="Pfam" id="PF11992">
    <property type="entry name" value="TgpA_N"/>
    <property type="match status" value="1"/>
</dbReference>